<gene>
    <name evidence="1" type="ORF">PV10_06191</name>
</gene>
<proteinExistence type="predicted"/>
<dbReference type="VEuPathDB" id="FungiDB:PV10_06191"/>
<dbReference type="EMBL" id="KN847523">
    <property type="protein sequence ID" value="KIV91677.1"/>
    <property type="molecule type" value="Genomic_DNA"/>
</dbReference>
<dbReference type="GeneID" id="27324036"/>
<dbReference type="Proteomes" id="UP000054302">
    <property type="component" value="Unassembled WGS sequence"/>
</dbReference>
<evidence type="ECO:0000313" key="1">
    <source>
        <dbReference type="EMBL" id="KIV91677.1"/>
    </source>
</evidence>
<dbReference type="AlphaFoldDB" id="A0A0D1ZAG3"/>
<keyword evidence="2" id="KW-1185">Reference proteome</keyword>
<organism evidence="1 2">
    <name type="scientific">Exophiala mesophila</name>
    <name type="common">Black yeast-like fungus</name>
    <dbReference type="NCBI Taxonomy" id="212818"/>
    <lineage>
        <taxon>Eukaryota</taxon>
        <taxon>Fungi</taxon>
        <taxon>Dikarya</taxon>
        <taxon>Ascomycota</taxon>
        <taxon>Pezizomycotina</taxon>
        <taxon>Eurotiomycetes</taxon>
        <taxon>Chaetothyriomycetidae</taxon>
        <taxon>Chaetothyriales</taxon>
        <taxon>Herpotrichiellaceae</taxon>
        <taxon>Exophiala</taxon>
    </lineage>
</organism>
<dbReference type="HOGENOM" id="CLU_2121074_0_0_1"/>
<sequence>MWASMPIDCVEGIGKAPGLVMEFEVLACRTSQSASKVRIILKTYFNVQNHLLICPSTDIIQTYRDKAPRAKIVFNTAPDNALQAIQRRFPLSSNCTGHPGTDLGFEIYCDSCAS</sequence>
<protein>
    <submittedName>
        <fullName evidence="1">Uncharacterized protein</fullName>
    </submittedName>
</protein>
<reference evidence="1 2" key="1">
    <citation type="submission" date="2015-01" db="EMBL/GenBank/DDBJ databases">
        <title>The Genome Sequence of Exophiala mesophila CBS40295.</title>
        <authorList>
            <consortium name="The Broad Institute Genomics Platform"/>
            <person name="Cuomo C."/>
            <person name="de Hoog S."/>
            <person name="Gorbushina A."/>
            <person name="Stielow B."/>
            <person name="Teixiera M."/>
            <person name="Abouelleil A."/>
            <person name="Chapman S.B."/>
            <person name="Priest M."/>
            <person name="Young S.K."/>
            <person name="Wortman J."/>
            <person name="Nusbaum C."/>
            <person name="Birren B."/>
        </authorList>
    </citation>
    <scope>NUCLEOTIDE SEQUENCE [LARGE SCALE GENOMIC DNA]</scope>
    <source>
        <strain evidence="1 2">CBS 40295</strain>
    </source>
</reference>
<name>A0A0D1ZAG3_EXOME</name>
<evidence type="ECO:0000313" key="2">
    <source>
        <dbReference type="Proteomes" id="UP000054302"/>
    </source>
</evidence>
<dbReference type="OrthoDB" id="2943660at2759"/>
<accession>A0A0D1ZAG3</accession>
<dbReference type="RefSeq" id="XP_016223251.1">
    <property type="nucleotide sequence ID" value="XM_016370958.1"/>
</dbReference>